<organism evidence="2 3">
    <name type="scientific">Actinacidiphila glaucinigra</name>
    <dbReference type="NCBI Taxonomy" id="235986"/>
    <lineage>
        <taxon>Bacteria</taxon>
        <taxon>Bacillati</taxon>
        <taxon>Actinomycetota</taxon>
        <taxon>Actinomycetes</taxon>
        <taxon>Kitasatosporales</taxon>
        <taxon>Streptomycetaceae</taxon>
        <taxon>Actinacidiphila</taxon>
    </lineage>
</organism>
<protein>
    <submittedName>
        <fullName evidence="2">Uncharacterized protein</fullName>
    </submittedName>
</protein>
<evidence type="ECO:0000256" key="1">
    <source>
        <dbReference type="SAM" id="Phobius"/>
    </source>
</evidence>
<evidence type="ECO:0000313" key="2">
    <source>
        <dbReference type="EMBL" id="SNS92144.1"/>
    </source>
</evidence>
<dbReference type="RefSeq" id="WP_089225575.1">
    <property type="nucleotide sequence ID" value="NZ_FZOF01000010.1"/>
</dbReference>
<dbReference type="Proteomes" id="UP000198280">
    <property type="component" value="Unassembled WGS sequence"/>
</dbReference>
<keyword evidence="1" id="KW-0472">Membrane</keyword>
<evidence type="ECO:0000313" key="3">
    <source>
        <dbReference type="Proteomes" id="UP000198280"/>
    </source>
</evidence>
<keyword evidence="3" id="KW-1185">Reference proteome</keyword>
<name>A0A239IIB5_9ACTN</name>
<gene>
    <name evidence="2" type="ORF">SAMN05216252_110131</name>
</gene>
<dbReference type="AlphaFoldDB" id="A0A239IIB5"/>
<proteinExistence type="predicted"/>
<accession>A0A239IIB5</accession>
<keyword evidence="1" id="KW-0812">Transmembrane</keyword>
<feature type="transmembrane region" description="Helical" evidence="1">
    <location>
        <begin position="7"/>
        <end position="30"/>
    </location>
</feature>
<sequence length="123" mass="12609">MAEPSQPWLGLVKAGSGLAALALGVASQLLATIKDLALPGGLVALSLAAAVWVSSKWASAAENHPPLRPVNRALLLFGAAGVLAGRLWLGPVATVPSSFLLISAGVWFLTDGTTDVIVFRRLS</sequence>
<reference evidence="2 3" key="1">
    <citation type="submission" date="2017-06" db="EMBL/GenBank/DDBJ databases">
        <authorList>
            <person name="Kim H.J."/>
            <person name="Triplett B.A."/>
        </authorList>
    </citation>
    <scope>NUCLEOTIDE SEQUENCE [LARGE SCALE GENOMIC DNA]</scope>
    <source>
        <strain evidence="2 3">CGMCC 4.1858</strain>
    </source>
</reference>
<dbReference type="EMBL" id="FZOF01000010">
    <property type="protein sequence ID" value="SNS92144.1"/>
    <property type="molecule type" value="Genomic_DNA"/>
</dbReference>
<keyword evidence="1" id="KW-1133">Transmembrane helix</keyword>